<accession>A0A183FEV4</accession>
<reference evidence="1 2" key="1">
    <citation type="submission" date="2018-11" db="EMBL/GenBank/DDBJ databases">
        <authorList>
            <consortium name="Pathogen Informatics"/>
        </authorList>
    </citation>
    <scope>NUCLEOTIDE SEQUENCE [LARGE SCALE GENOMIC DNA]</scope>
</reference>
<keyword evidence="2" id="KW-1185">Reference proteome</keyword>
<organism evidence="2 3">
    <name type="scientific">Heligmosomoides polygyrus</name>
    <name type="common">Parasitic roundworm</name>
    <dbReference type="NCBI Taxonomy" id="6339"/>
    <lineage>
        <taxon>Eukaryota</taxon>
        <taxon>Metazoa</taxon>
        <taxon>Ecdysozoa</taxon>
        <taxon>Nematoda</taxon>
        <taxon>Chromadorea</taxon>
        <taxon>Rhabditida</taxon>
        <taxon>Rhabditina</taxon>
        <taxon>Rhabditomorpha</taxon>
        <taxon>Strongyloidea</taxon>
        <taxon>Heligmosomidae</taxon>
        <taxon>Heligmosomoides</taxon>
    </lineage>
</organism>
<gene>
    <name evidence="1" type="ORF">HPBE_LOCUS4955</name>
</gene>
<name>A0A183FEV4_HELPZ</name>
<protein>
    <submittedName>
        <fullName evidence="3">Oligoendopeptidase F</fullName>
    </submittedName>
</protein>
<dbReference type="AlphaFoldDB" id="A0A183FEV4"/>
<accession>A0A3P7XXJ3</accession>
<dbReference type="Proteomes" id="UP000050761">
    <property type="component" value="Unassembled WGS sequence"/>
</dbReference>
<sequence>MVTGFFLEKITLNEKCHQPQSWAAGVDGREDLGATPSGLERIGTIEAELSTLERLWVLYPQLQSDKYTFPSPETLDGELLEKRD</sequence>
<evidence type="ECO:0000313" key="3">
    <source>
        <dbReference type="WBParaSite" id="HPBE_0000495401-mRNA-1"/>
    </source>
</evidence>
<evidence type="ECO:0000313" key="1">
    <source>
        <dbReference type="EMBL" id="VDO62944.1"/>
    </source>
</evidence>
<reference evidence="3" key="2">
    <citation type="submission" date="2019-09" db="UniProtKB">
        <authorList>
            <consortium name="WormBaseParasite"/>
        </authorList>
    </citation>
    <scope>IDENTIFICATION</scope>
</reference>
<proteinExistence type="predicted"/>
<dbReference type="EMBL" id="UZAH01025388">
    <property type="protein sequence ID" value="VDO62944.1"/>
    <property type="molecule type" value="Genomic_DNA"/>
</dbReference>
<dbReference type="WBParaSite" id="HPBE_0000495401-mRNA-1">
    <property type="protein sequence ID" value="HPBE_0000495401-mRNA-1"/>
    <property type="gene ID" value="HPBE_0000495401"/>
</dbReference>
<evidence type="ECO:0000313" key="2">
    <source>
        <dbReference type="Proteomes" id="UP000050761"/>
    </source>
</evidence>